<evidence type="ECO:0000256" key="10">
    <source>
        <dbReference type="NCBIfam" id="TIGR01397"/>
    </source>
</evidence>
<sequence length="337" mass="37959">MAGDILSQSEIDKLLSAISTGVVSADEVRVEEQKKIKVYDFKRPDKFSKDQIRTLFMLHENFARILNTYLSTHLRVLVKVEVVSVDQLTYEEFIRSLPNPSVISILSLSSLKGNIIFEMDTNVVFSIIDRLFGGMGDESKMKARTLTDIEETVIKNMMSKMMEGLQEAWHNVQDFKLNIESMESNPQFTQIVPSGDMVVIITLQLKVGSVEGLINICIPYIVIEPIVPKLTTTFWVSASSTRKEHPEEVDQLKKKLRKAIIPVSVELGRVSLTISEFLTLGMGDTLRLNTKADDELVCIVGERPKFYCRPGIIGKRSAVQITKVIESDDEEGEKRDG</sequence>
<gene>
    <name evidence="12" type="ORF">EDC37_103123</name>
</gene>
<keyword evidence="7" id="KW-0283">Flagellar rotation</keyword>
<evidence type="ECO:0000256" key="9">
    <source>
        <dbReference type="ARBA" id="ARBA00023143"/>
    </source>
</evidence>
<evidence type="ECO:0000259" key="11">
    <source>
        <dbReference type="Pfam" id="PF01052"/>
    </source>
</evidence>
<dbReference type="PANTHER" id="PTHR30034:SF6">
    <property type="entry name" value="YOP PROTEINS TRANSLOCATION PROTEIN Q"/>
    <property type="match status" value="1"/>
</dbReference>
<dbReference type="GO" id="GO:0005886">
    <property type="term" value="C:plasma membrane"/>
    <property type="evidence" value="ECO:0007669"/>
    <property type="project" value="UniProtKB-SubCell"/>
</dbReference>
<keyword evidence="8" id="KW-0472">Membrane</keyword>
<keyword evidence="12" id="KW-0282">Flagellum</keyword>
<dbReference type="Pfam" id="PF02154">
    <property type="entry name" value="FliM"/>
    <property type="match status" value="1"/>
</dbReference>
<evidence type="ECO:0000256" key="2">
    <source>
        <dbReference type="ARBA" id="ARBA00004202"/>
    </source>
</evidence>
<dbReference type="Pfam" id="PF01052">
    <property type="entry name" value="FliMN_C"/>
    <property type="match status" value="1"/>
</dbReference>
<keyword evidence="12" id="KW-0966">Cell projection</keyword>
<dbReference type="EMBL" id="SMAA01000003">
    <property type="protein sequence ID" value="TCS80953.1"/>
    <property type="molecule type" value="Genomic_DNA"/>
</dbReference>
<dbReference type="GO" id="GO:0050918">
    <property type="term" value="P:positive chemotaxis"/>
    <property type="evidence" value="ECO:0007669"/>
    <property type="project" value="TreeGrafter"/>
</dbReference>
<keyword evidence="13" id="KW-1185">Reference proteome</keyword>
<evidence type="ECO:0000256" key="7">
    <source>
        <dbReference type="ARBA" id="ARBA00022779"/>
    </source>
</evidence>
<protein>
    <recommendedName>
        <fullName evidence="4 10">Flagellar motor switch protein FliM</fullName>
    </recommendedName>
</protein>
<dbReference type="GO" id="GO:0003774">
    <property type="term" value="F:cytoskeletal motor activity"/>
    <property type="evidence" value="ECO:0007669"/>
    <property type="project" value="InterPro"/>
</dbReference>
<keyword evidence="5" id="KW-1003">Cell membrane</keyword>
<keyword evidence="12" id="KW-0969">Cilium</keyword>
<dbReference type="InterPro" id="IPR001689">
    <property type="entry name" value="Flag_FliM"/>
</dbReference>
<evidence type="ECO:0000256" key="6">
    <source>
        <dbReference type="ARBA" id="ARBA00022500"/>
    </source>
</evidence>
<dbReference type="NCBIfam" id="TIGR01397">
    <property type="entry name" value="fliM_switch"/>
    <property type="match status" value="1"/>
</dbReference>
<evidence type="ECO:0000256" key="4">
    <source>
        <dbReference type="ARBA" id="ARBA00021898"/>
    </source>
</evidence>
<accession>A0A4R3KD53</accession>
<dbReference type="GO" id="GO:0071978">
    <property type="term" value="P:bacterial-type flagellum-dependent swarming motility"/>
    <property type="evidence" value="ECO:0007669"/>
    <property type="project" value="TreeGrafter"/>
</dbReference>
<dbReference type="InterPro" id="IPR028976">
    <property type="entry name" value="CheC-like_sf"/>
</dbReference>
<comment type="similarity">
    <text evidence="3">Belongs to the FliM family.</text>
</comment>
<organism evidence="12 13">
    <name type="scientific">Pectinatus cerevisiiphilus</name>
    <dbReference type="NCBI Taxonomy" id="86956"/>
    <lineage>
        <taxon>Bacteria</taxon>
        <taxon>Bacillati</taxon>
        <taxon>Bacillota</taxon>
        <taxon>Negativicutes</taxon>
        <taxon>Selenomonadales</taxon>
        <taxon>Selenomonadaceae</taxon>
        <taxon>Pectinatus</taxon>
    </lineage>
</organism>
<reference evidence="12 13" key="1">
    <citation type="submission" date="2019-03" db="EMBL/GenBank/DDBJ databases">
        <title>Genomic Encyclopedia of Type Strains, Phase IV (KMG-IV): sequencing the most valuable type-strain genomes for metagenomic binning, comparative biology and taxonomic classification.</title>
        <authorList>
            <person name="Goeker M."/>
        </authorList>
    </citation>
    <scope>NUCLEOTIDE SEQUENCE [LARGE SCALE GENOMIC DNA]</scope>
    <source>
        <strain evidence="12 13">DSM 20467</strain>
    </source>
</reference>
<dbReference type="AlphaFoldDB" id="A0A4R3KD53"/>
<dbReference type="PANTHER" id="PTHR30034">
    <property type="entry name" value="FLAGELLAR MOTOR SWITCH PROTEIN FLIM"/>
    <property type="match status" value="1"/>
</dbReference>
<evidence type="ECO:0000313" key="12">
    <source>
        <dbReference type="EMBL" id="TCS80953.1"/>
    </source>
</evidence>
<comment type="subcellular location">
    <subcellularLocation>
        <location evidence="1">Bacterial flagellum basal body</location>
    </subcellularLocation>
    <subcellularLocation>
        <location evidence="2">Cell membrane</location>
        <topology evidence="2">Peripheral membrane protein</topology>
    </subcellularLocation>
</comment>
<evidence type="ECO:0000256" key="8">
    <source>
        <dbReference type="ARBA" id="ARBA00023136"/>
    </source>
</evidence>
<comment type="caution">
    <text evidence="12">The sequence shown here is derived from an EMBL/GenBank/DDBJ whole genome shotgun (WGS) entry which is preliminary data.</text>
</comment>
<evidence type="ECO:0000256" key="3">
    <source>
        <dbReference type="ARBA" id="ARBA00011049"/>
    </source>
</evidence>
<dbReference type="Proteomes" id="UP000295188">
    <property type="component" value="Unassembled WGS sequence"/>
</dbReference>
<dbReference type="OrthoDB" id="9806941at2"/>
<keyword evidence="6" id="KW-0145">Chemotaxis</keyword>
<dbReference type="SUPFAM" id="SSF103039">
    <property type="entry name" value="CheC-like"/>
    <property type="match status" value="1"/>
</dbReference>
<dbReference type="PIRSF" id="PIRSF002888">
    <property type="entry name" value="FliM"/>
    <property type="match status" value="1"/>
</dbReference>
<dbReference type="Gene3D" id="3.40.1550.10">
    <property type="entry name" value="CheC-like"/>
    <property type="match status" value="1"/>
</dbReference>
<dbReference type="Gene3D" id="2.30.330.10">
    <property type="entry name" value="SpoA-like"/>
    <property type="match status" value="1"/>
</dbReference>
<name>A0A4R3KD53_9FIRM</name>
<evidence type="ECO:0000313" key="13">
    <source>
        <dbReference type="Proteomes" id="UP000295188"/>
    </source>
</evidence>
<dbReference type="InterPro" id="IPR001543">
    <property type="entry name" value="FliN-like_C"/>
</dbReference>
<feature type="domain" description="Flagellar motor switch protein FliN-like C-terminal" evidence="11">
    <location>
        <begin position="255"/>
        <end position="325"/>
    </location>
</feature>
<dbReference type="GO" id="GO:0009425">
    <property type="term" value="C:bacterial-type flagellum basal body"/>
    <property type="evidence" value="ECO:0007669"/>
    <property type="project" value="UniProtKB-SubCell"/>
</dbReference>
<keyword evidence="9" id="KW-0975">Bacterial flagellum</keyword>
<dbReference type="CDD" id="cd17908">
    <property type="entry name" value="FliM"/>
    <property type="match status" value="1"/>
</dbReference>
<proteinExistence type="inferred from homology"/>
<evidence type="ECO:0000256" key="1">
    <source>
        <dbReference type="ARBA" id="ARBA00004117"/>
    </source>
</evidence>
<dbReference type="InterPro" id="IPR036429">
    <property type="entry name" value="SpoA-like_sf"/>
</dbReference>
<dbReference type="PRINTS" id="PR00955">
    <property type="entry name" value="FLGMOTORFLIM"/>
</dbReference>
<evidence type="ECO:0000256" key="5">
    <source>
        <dbReference type="ARBA" id="ARBA00022475"/>
    </source>
</evidence>
<dbReference type="RefSeq" id="WP_132547684.1">
    <property type="nucleotide sequence ID" value="NZ_SMAA01000003.1"/>
</dbReference>
<dbReference type="SUPFAM" id="SSF101801">
    <property type="entry name" value="Surface presentation of antigens (SPOA)"/>
    <property type="match status" value="1"/>
</dbReference>